<protein>
    <submittedName>
        <fullName evidence="1">Uncharacterized protein</fullName>
    </submittedName>
</protein>
<gene>
    <name evidence="1" type="ORF">FEV09_18835</name>
</gene>
<dbReference type="EMBL" id="VBTY01000203">
    <property type="protein sequence ID" value="MDG3496598.1"/>
    <property type="molecule type" value="Genomic_DNA"/>
</dbReference>
<reference evidence="1" key="1">
    <citation type="submission" date="2019-05" db="EMBL/GenBank/DDBJ databases">
        <title>Whole genome sequencing of Pseudanabaena catenata USMAC16.</title>
        <authorList>
            <person name="Khan Z."/>
            <person name="Omar W.M."/>
            <person name="Convey P."/>
            <person name="Merican F."/>
            <person name="Najimudin N."/>
        </authorList>
    </citation>
    <scope>NUCLEOTIDE SEQUENCE</scope>
    <source>
        <strain evidence="1">USMAC16</strain>
    </source>
</reference>
<dbReference type="InterPro" id="IPR024508">
    <property type="entry name" value="DUF3226"/>
</dbReference>
<dbReference type="Pfam" id="PF11536">
    <property type="entry name" value="DUF3226"/>
    <property type="match status" value="1"/>
</dbReference>
<comment type="caution">
    <text evidence="1">The sequence shown here is derived from an EMBL/GenBank/DDBJ whole genome shotgun (WGS) entry which is preliminary data.</text>
</comment>
<organism evidence="1 2">
    <name type="scientific">Pseudanabaena catenata USMAC16</name>
    <dbReference type="NCBI Taxonomy" id="1855837"/>
    <lineage>
        <taxon>Bacteria</taxon>
        <taxon>Bacillati</taxon>
        <taxon>Cyanobacteriota</taxon>
        <taxon>Cyanophyceae</taxon>
        <taxon>Pseudanabaenales</taxon>
        <taxon>Pseudanabaenaceae</taxon>
        <taxon>Pseudanabaena</taxon>
    </lineage>
</organism>
<evidence type="ECO:0000313" key="1">
    <source>
        <dbReference type="EMBL" id="MDG3496598.1"/>
    </source>
</evidence>
<proteinExistence type="predicted"/>
<name>A0A9X4M9Y4_9CYAN</name>
<evidence type="ECO:0000313" key="2">
    <source>
        <dbReference type="Proteomes" id="UP001152872"/>
    </source>
</evidence>
<sequence>MITKTRLLLVEGDDDKRVIPELIEKNGVVWNQQDPFIPDIHSCGGYPKLLNQLKTRLKESSLSQLGVIIDADDNPLGRWESIRNRCQASIPNLPKELPEDGLICEVTKELKFGVWLMPDNFQRGMLETFLAYMIPDDSETLWQFAQSSVQEAINRGARLTEVQYDKANIYTWLAWQDPPGRQLHQAVKETVLDPTHPNAQKFVKWFKDLYGL</sequence>
<dbReference type="AlphaFoldDB" id="A0A9X4M9Y4"/>
<keyword evidence="2" id="KW-1185">Reference proteome</keyword>
<dbReference type="RefSeq" id="WP_009628789.1">
    <property type="nucleotide sequence ID" value="NZ_VBTY01000203.1"/>
</dbReference>
<dbReference type="Proteomes" id="UP001152872">
    <property type="component" value="Unassembled WGS sequence"/>
</dbReference>
<accession>A0A9X4M9Y4</accession>
<dbReference type="SUPFAM" id="SSF160945">
    <property type="entry name" value="PH0156-like"/>
    <property type="match status" value="1"/>
</dbReference>